<dbReference type="AlphaFoldDB" id="Q234Z1"/>
<evidence type="ECO:0000313" key="2">
    <source>
        <dbReference type="EMBL" id="EAR91862.2"/>
    </source>
</evidence>
<dbReference type="EMBL" id="GG662767">
    <property type="protein sequence ID" value="EAR91862.2"/>
    <property type="molecule type" value="Genomic_DNA"/>
</dbReference>
<feature type="compositionally biased region" description="Low complexity" evidence="1">
    <location>
        <begin position="369"/>
        <end position="416"/>
    </location>
</feature>
<dbReference type="Proteomes" id="UP000009168">
    <property type="component" value="Unassembled WGS sequence"/>
</dbReference>
<feature type="region of interest" description="Disordered" evidence="1">
    <location>
        <begin position="140"/>
        <end position="347"/>
    </location>
</feature>
<gene>
    <name evidence="2" type="ORF">TTHERM_00095580</name>
</gene>
<evidence type="ECO:0000256" key="1">
    <source>
        <dbReference type="SAM" id="MobiDB-lite"/>
    </source>
</evidence>
<sequence>MSELAQNEQASDIQDQSNSTKVEKESIQPNQKREEKVDEQQQQEGEGEEEEDGEDEEYEDEEEEEFQIADFSKVEKAEKLIKHIMKDKELEYRFLLEIKSKNYDEAEFMAAKILAKDPNNETFLLFWDMLRKYKQDFYQMDEEEQQAEEEEEEVEEEEEWDEEEEVDEYDYNDGEEYEDEYEVDDDEDGWKTEDEYDTDELEDEEEEEEENNDEEEDEEEEEEEEQEGSEYEEEEEQENDEEIEKEQKDSVTNINLESQQLKKPVITKKKERNAKTELIQPFVQKQEIQSSSQKLDSKSISNTQKLTLKQSDVKSTNKQQIVLTKEVKPPLKPISGKQPGIKSQSISSAFDIKSKTTQFIPTTATFNNVKRPPSSSSVQSQNNNNSNRPPSSSSIKSANNYNINNRPPSSSSIQSAKEVTHKRNSSQSARDKKIPSLNSLGSDIQKLPPINNNNNLPTLGEIKKSISSISSASTQITTQKRPSSRDYRGSKSISTTNYK</sequence>
<proteinExistence type="predicted"/>
<reference evidence="3" key="1">
    <citation type="journal article" date="2006" name="PLoS Biol.">
        <title>Macronuclear genome sequence of the ciliate Tetrahymena thermophila, a model eukaryote.</title>
        <authorList>
            <person name="Eisen J.A."/>
            <person name="Coyne R.S."/>
            <person name="Wu M."/>
            <person name="Wu D."/>
            <person name="Thiagarajan M."/>
            <person name="Wortman J.R."/>
            <person name="Badger J.H."/>
            <person name="Ren Q."/>
            <person name="Amedeo P."/>
            <person name="Jones K.M."/>
            <person name="Tallon L.J."/>
            <person name="Delcher A.L."/>
            <person name="Salzberg S.L."/>
            <person name="Silva J.C."/>
            <person name="Haas B.J."/>
            <person name="Majoros W.H."/>
            <person name="Farzad M."/>
            <person name="Carlton J.M."/>
            <person name="Smith R.K. Jr."/>
            <person name="Garg J."/>
            <person name="Pearlman R.E."/>
            <person name="Karrer K.M."/>
            <person name="Sun L."/>
            <person name="Manning G."/>
            <person name="Elde N.C."/>
            <person name="Turkewitz A.P."/>
            <person name="Asai D.J."/>
            <person name="Wilkes D.E."/>
            <person name="Wang Y."/>
            <person name="Cai H."/>
            <person name="Collins K."/>
            <person name="Stewart B.A."/>
            <person name="Lee S.R."/>
            <person name="Wilamowska K."/>
            <person name="Weinberg Z."/>
            <person name="Ruzzo W.L."/>
            <person name="Wloga D."/>
            <person name="Gaertig J."/>
            <person name="Frankel J."/>
            <person name="Tsao C.-C."/>
            <person name="Gorovsky M.A."/>
            <person name="Keeling P.J."/>
            <person name="Waller R.F."/>
            <person name="Patron N.J."/>
            <person name="Cherry J.M."/>
            <person name="Stover N.A."/>
            <person name="Krieger C.J."/>
            <person name="del Toro C."/>
            <person name="Ryder H.F."/>
            <person name="Williamson S.C."/>
            <person name="Barbeau R.A."/>
            <person name="Hamilton E.P."/>
            <person name="Orias E."/>
        </authorList>
    </citation>
    <scope>NUCLEOTIDE SEQUENCE [LARGE SCALE GENOMIC DNA]</scope>
    <source>
        <strain evidence="3">SB210</strain>
    </source>
</reference>
<dbReference type="eggNOG" id="ENOG502R2S2">
    <property type="taxonomic scope" value="Eukaryota"/>
</dbReference>
<feature type="region of interest" description="Disordered" evidence="1">
    <location>
        <begin position="1"/>
        <end position="71"/>
    </location>
</feature>
<feature type="compositionally biased region" description="Polar residues" evidence="1">
    <location>
        <begin position="250"/>
        <end position="261"/>
    </location>
</feature>
<feature type="compositionally biased region" description="Polar residues" evidence="1">
    <location>
        <begin position="302"/>
        <end position="322"/>
    </location>
</feature>
<dbReference type="GeneID" id="7831914"/>
<feature type="compositionally biased region" description="Low complexity" evidence="1">
    <location>
        <begin position="288"/>
        <end position="301"/>
    </location>
</feature>
<feature type="compositionally biased region" description="Basic and acidic residues" evidence="1">
    <location>
        <begin position="21"/>
        <end position="39"/>
    </location>
</feature>
<dbReference type="RefSeq" id="XP_001012107.2">
    <property type="nucleotide sequence ID" value="XM_001012107.2"/>
</dbReference>
<protein>
    <submittedName>
        <fullName evidence="2">Uncharacterized protein</fullName>
    </submittedName>
</protein>
<keyword evidence="3" id="KW-1185">Reference proteome</keyword>
<evidence type="ECO:0000313" key="3">
    <source>
        <dbReference type="Proteomes" id="UP000009168"/>
    </source>
</evidence>
<feature type="compositionally biased region" description="Acidic residues" evidence="1">
    <location>
        <begin position="140"/>
        <end position="244"/>
    </location>
</feature>
<dbReference type="HOGENOM" id="CLU_575562_0_0_1"/>
<name>Q234Z1_TETTS</name>
<organism evidence="2 3">
    <name type="scientific">Tetrahymena thermophila (strain SB210)</name>
    <dbReference type="NCBI Taxonomy" id="312017"/>
    <lineage>
        <taxon>Eukaryota</taxon>
        <taxon>Sar</taxon>
        <taxon>Alveolata</taxon>
        <taxon>Ciliophora</taxon>
        <taxon>Intramacronucleata</taxon>
        <taxon>Oligohymenophorea</taxon>
        <taxon>Hymenostomatida</taxon>
        <taxon>Tetrahymenina</taxon>
        <taxon>Tetrahymenidae</taxon>
        <taxon>Tetrahymena</taxon>
    </lineage>
</organism>
<feature type="compositionally biased region" description="Low complexity" evidence="1">
    <location>
        <begin position="465"/>
        <end position="480"/>
    </location>
</feature>
<dbReference type="OrthoDB" id="10645111at2759"/>
<feature type="compositionally biased region" description="Acidic residues" evidence="1">
    <location>
        <begin position="45"/>
        <end position="67"/>
    </location>
</feature>
<dbReference type="InParanoid" id="Q234Z1"/>
<feature type="region of interest" description="Disordered" evidence="1">
    <location>
        <begin position="360"/>
        <end position="499"/>
    </location>
</feature>
<dbReference type="KEGG" id="tet:TTHERM_00095580"/>
<accession>Q234Z1</accession>
<dbReference type="STRING" id="312017.Q234Z1"/>
<feature type="compositionally biased region" description="Polar residues" evidence="1">
    <location>
        <begin position="1"/>
        <end position="20"/>
    </location>
</feature>